<dbReference type="EMBL" id="ML976687">
    <property type="protein sequence ID" value="KAF1972350.1"/>
    <property type="molecule type" value="Genomic_DNA"/>
</dbReference>
<evidence type="ECO:0000313" key="1">
    <source>
        <dbReference type="EMBL" id="KAF1972350.1"/>
    </source>
</evidence>
<dbReference type="Proteomes" id="UP000800036">
    <property type="component" value="Unassembled WGS sequence"/>
</dbReference>
<name>A0A6A5V6Q8_9PLEO</name>
<sequence>SEHGLSKRQEAASRWAKYTAKYLMGDCLYPVALESVNTSLWDVPVPTDADEMHATTWVAKIIRDYKALINPM</sequence>
<evidence type="ECO:0000313" key="2">
    <source>
        <dbReference type="Proteomes" id="UP000800036"/>
    </source>
</evidence>
<feature type="non-terminal residue" evidence="1">
    <location>
        <position position="1"/>
    </location>
</feature>
<organism evidence="1 2">
    <name type="scientific">Bimuria novae-zelandiae CBS 107.79</name>
    <dbReference type="NCBI Taxonomy" id="1447943"/>
    <lineage>
        <taxon>Eukaryota</taxon>
        <taxon>Fungi</taxon>
        <taxon>Dikarya</taxon>
        <taxon>Ascomycota</taxon>
        <taxon>Pezizomycotina</taxon>
        <taxon>Dothideomycetes</taxon>
        <taxon>Pleosporomycetidae</taxon>
        <taxon>Pleosporales</taxon>
        <taxon>Massarineae</taxon>
        <taxon>Didymosphaeriaceae</taxon>
        <taxon>Bimuria</taxon>
    </lineage>
</organism>
<proteinExistence type="predicted"/>
<dbReference type="OrthoDB" id="3804563at2759"/>
<dbReference type="AlphaFoldDB" id="A0A6A5V6Q8"/>
<gene>
    <name evidence="1" type="ORF">BU23DRAFT_468015</name>
</gene>
<protein>
    <submittedName>
        <fullName evidence="1">Uncharacterized protein</fullName>
    </submittedName>
</protein>
<reference evidence="1" key="1">
    <citation type="journal article" date="2020" name="Stud. Mycol.">
        <title>101 Dothideomycetes genomes: a test case for predicting lifestyles and emergence of pathogens.</title>
        <authorList>
            <person name="Haridas S."/>
            <person name="Albert R."/>
            <person name="Binder M."/>
            <person name="Bloem J."/>
            <person name="Labutti K."/>
            <person name="Salamov A."/>
            <person name="Andreopoulos B."/>
            <person name="Baker S."/>
            <person name="Barry K."/>
            <person name="Bills G."/>
            <person name="Bluhm B."/>
            <person name="Cannon C."/>
            <person name="Castanera R."/>
            <person name="Culley D."/>
            <person name="Daum C."/>
            <person name="Ezra D."/>
            <person name="Gonzalez J."/>
            <person name="Henrissat B."/>
            <person name="Kuo A."/>
            <person name="Liang C."/>
            <person name="Lipzen A."/>
            <person name="Lutzoni F."/>
            <person name="Magnuson J."/>
            <person name="Mondo S."/>
            <person name="Nolan M."/>
            <person name="Ohm R."/>
            <person name="Pangilinan J."/>
            <person name="Park H.-J."/>
            <person name="Ramirez L."/>
            <person name="Alfaro M."/>
            <person name="Sun H."/>
            <person name="Tritt A."/>
            <person name="Yoshinaga Y."/>
            <person name="Zwiers L.-H."/>
            <person name="Turgeon B."/>
            <person name="Goodwin S."/>
            <person name="Spatafora J."/>
            <person name="Crous P."/>
            <person name="Grigoriev I."/>
        </authorList>
    </citation>
    <scope>NUCLEOTIDE SEQUENCE</scope>
    <source>
        <strain evidence="1">CBS 107.79</strain>
    </source>
</reference>
<accession>A0A6A5V6Q8</accession>
<keyword evidence="2" id="KW-1185">Reference proteome</keyword>